<name>A0AAV4LHE8_9BACL</name>
<evidence type="ECO:0000313" key="1">
    <source>
        <dbReference type="EMBL" id="GIM47271.1"/>
    </source>
</evidence>
<dbReference type="InterPro" id="IPR058600">
    <property type="entry name" value="YhjD-like"/>
</dbReference>
<dbReference type="Pfam" id="PF26325">
    <property type="entry name" value="YhjD"/>
    <property type="match status" value="1"/>
</dbReference>
<evidence type="ECO:0000313" key="2">
    <source>
        <dbReference type="Proteomes" id="UP001057291"/>
    </source>
</evidence>
<protein>
    <submittedName>
        <fullName evidence="1">Uncharacterized protein</fullName>
    </submittedName>
</protein>
<comment type="caution">
    <text evidence="1">The sequence shown here is derived from an EMBL/GenBank/DDBJ whole genome shotgun (WGS) entry which is preliminary data.</text>
</comment>
<organism evidence="1 2">
    <name type="scientific">Collibacillus ludicampi</name>
    <dbReference type="NCBI Taxonomy" id="2771369"/>
    <lineage>
        <taxon>Bacteria</taxon>
        <taxon>Bacillati</taxon>
        <taxon>Bacillota</taxon>
        <taxon>Bacilli</taxon>
        <taxon>Bacillales</taxon>
        <taxon>Alicyclobacillaceae</taxon>
        <taxon>Collibacillus</taxon>
    </lineage>
</organism>
<sequence>MNKARATALIRELLLRELMLKLIEREIKASQSWASSMFETLHKRISEEMVTVRRQLHSNAIFIIEKEWRNWDVVVKFKEKGLIKEVPYMLPMLEAEAIGMLEHILDPQI</sequence>
<reference evidence="1" key="1">
    <citation type="journal article" date="2023" name="Int. J. Syst. Evol. Microbiol.">
        <title>Collibacillus ludicampi gen. nov., sp. nov., a new soil bacterium of the family Alicyclobacillaceae.</title>
        <authorList>
            <person name="Jojima T."/>
            <person name="Ioku Y."/>
            <person name="Fukuta Y."/>
            <person name="Shirasaka N."/>
            <person name="Matsumura Y."/>
            <person name="Mori M."/>
        </authorList>
    </citation>
    <scope>NUCLEOTIDE SEQUENCE</scope>
    <source>
        <strain evidence="1">TP075</strain>
    </source>
</reference>
<accession>A0AAV4LHE8</accession>
<dbReference type="EMBL" id="BOQE01000001">
    <property type="protein sequence ID" value="GIM47271.1"/>
    <property type="molecule type" value="Genomic_DNA"/>
</dbReference>
<dbReference type="Proteomes" id="UP001057291">
    <property type="component" value="Unassembled WGS sequence"/>
</dbReference>
<keyword evidence="2" id="KW-1185">Reference proteome</keyword>
<proteinExistence type="predicted"/>
<gene>
    <name evidence="1" type="ORF">DNHGIG_28200</name>
</gene>
<dbReference type="AlphaFoldDB" id="A0AAV4LHE8"/>